<reference evidence="2" key="1">
    <citation type="journal article" date="2016" name="Nat. Commun.">
        <title>The Gonium pectorale genome demonstrates co-option of cell cycle regulation during the evolution of multicellularity.</title>
        <authorList>
            <person name="Hanschen E.R."/>
            <person name="Marriage T.N."/>
            <person name="Ferris P.J."/>
            <person name="Hamaji T."/>
            <person name="Toyoda A."/>
            <person name="Fujiyama A."/>
            <person name="Neme R."/>
            <person name="Noguchi H."/>
            <person name="Minakuchi Y."/>
            <person name="Suzuki M."/>
            <person name="Kawai-Toyooka H."/>
            <person name="Smith D.R."/>
            <person name="Sparks H."/>
            <person name="Anderson J."/>
            <person name="Bakaric R."/>
            <person name="Luria V."/>
            <person name="Karger A."/>
            <person name="Kirschner M.W."/>
            <person name="Durand P.M."/>
            <person name="Michod R.E."/>
            <person name="Nozaki H."/>
            <person name="Olson B.J."/>
        </authorList>
    </citation>
    <scope>NUCLEOTIDE SEQUENCE [LARGE SCALE GENOMIC DNA]</scope>
    <source>
        <strain evidence="2">NIES-2863</strain>
    </source>
</reference>
<gene>
    <name evidence="1" type="ORF">GPECTOR_86g393</name>
</gene>
<name>A0A150G161_GONPE</name>
<proteinExistence type="predicted"/>
<accession>A0A150G161</accession>
<dbReference type="EMBL" id="LSYV01000087">
    <property type="protein sequence ID" value="KXZ43599.1"/>
    <property type="molecule type" value="Genomic_DNA"/>
</dbReference>
<organism evidence="1 2">
    <name type="scientific">Gonium pectorale</name>
    <name type="common">Green alga</name>
    <dbReference type="NCBI Taxonomy" id="33097"/>
    <lineage>
        <taxon>Eukaryota</taxon>
        <taxon>Viridiplantae</taxon>
        <taxon>Chlorophyta</taxon>
        <taxon>core chlorophytes</taxon>
        <taxon>Chlorophyceae</taxon>
        <taxon>CS clade</taxon>
        <taxon>Chlamydomonadales</taxon>
        <taxon>Volvocaceae</taxon>
        <taxon>Gonium</taxon>
    </lineage>
</organism>
<comment type="caution">
    <text evidence="1">The sequence shown here is derived from an EMBL/GenBank/DDBJ whole genome shotgun (WGS) entry which is preliminary data.</text>
</comment>
<dbReference type="AlphaFoldDB" id="A0A150G161"/>
<sequence length="140" mass="15204">MLCPMIDQAGTKHYQDCGQPMAFMCRTVQAEIKPSNDTSKDPTRALATWRPRPQTPRVGAEGHHCTLYRGPQRLFRTHRAVRDHCADMSQELASPDASPSGPVGDSVRAVHALCGGNASLTCCVLAKSIDGLCPVYSDHD</sequence>
<evidence type="ECO:0000313" key="1">
    <source>
        <dbReference type="EMBL" id="KXZ43599.1"/>
    </source>
</evidence>
<keyword evidence="2" id="KW-1185">Reference proteome</keyword>
<dbReference type="STRING" id="33097.A0A150G161"/>
<protein>
    <submittedName>
        <fullName evidence="1">Uncharacterized protein</fullName>
    </submittedName>
</protein>
<evidence type="ECO:0000313" key="2">
    <source>
        <dbReference type="Proteomes" id="UP000075714"/>
    </source>
</evidence>
<dbReference type="Proteomes" id="UP000075714">
    <property type="component" value="Unassembled WGS sequence"/>
</dbReference>